<organism evidence="2 3">
    <name type="scientific">Thalassococcus arenae</name>
    <dbReference type="NCBI Taxonomy" id="2851652"/>
    <lineage>
        <taxon>Bacteria</taxon>
        <taxon>Pseudomonadati</taxon>
        <taxon>Pseudomonadota</taxon>
        <taxon>Alphaproteobacteria</taxon>
        <taxon>Rhodobacterales</taxon>
        <taxon>Roseobacteraceae</taxon>
        <taxon>Thalassococcus</taxon>
    </lineage>
</organism>
<evidence type="ECO:0000313" key="3">
    <source>
        <dbReference type="Proteomes" id="UP001166293"/>
    </source>
</evidence>
<protein>
    <submittedName>
        <fullName evidence="2">Alpha/beta hydrolase</fullName>
    </submittedName>
</protein>
<dbReference type="Pfam" id="PF00561">
    <property type="entry name" value="Abhydrolase_1"/>
    <property type="match status" value="1"/>
</dbReference>
<proteinExistence type="predicted"/>
<name>A0ABS6NBA2_9RHOB</name>
<evidence type="ECO:0000313" key="2">
    <source>
        <dbReference type="EMBL" id="MBV2361300.1"/>
    </source>
</evidence>
<dbReference type="PANTHER" id="PTHR43798">
    <property type="entry name" value="MONOACYLGLYCEROL LIPASE"/>
    <property type="match status" value="1"/>
</dbReference>
<dbReference type="InterPro" id="IPR050266">
    <property type="entry name" value="AB_hydrolase_sf"/>
</dbReference>
<sequence>MTGDSAPTPSAPATRAPPVRYARNRAGRTLAWAANGTGPPVLRIGAPMINVAEQWTFPSERPLIDALSARHRLVHFDASGFGLSEPSPEPFQIDTLIDDILTVADAAGIDRFAFLSESGASLAAVRLAARHPDRITKMALVGGYVDGRARRGPATSPDPIRGLIEEGWTTGGGGLALAYQLSYFPEGPMDMLKAMVEREQTTASEAQMLRLRDVVNTDSIADILPRVQCPTLIVQGRSNAVHPLSEAQKLAAGIPKAELVVLDTANHVPLPGNAVWADYLDILLDFLAP</sequence>
<reference evidence="2" key="1">
    <citation type="submission" date="2021-06" db="EMBL/GenBank/DDBJ databases">
        <title>Thalassococcus sp. CAU 1522 isolated from sea sand, Republic of Korea.</title>
        <authorList>
            <person name="Kim W."/>
        </authorList>
    </citation>
    <scope>NUCLEOTIDE SEQUENCE</scope>
    <source>
        <strain evidence="2">CAU 1522</strain>
    </source>
</reference>
<dbReference type="Proteomes" id="UP001166293">
    <property type="component" value="Unassembled WGS sequence"/>
</dbReference>
<feature type="domain" description="AB hydrolase-1" evidence="1">
    <location>
        <begin position="61"/>
        <end position="270"/>
    </location>
</feature>
<dbReference type="RefSeq" id="WP_217779624.1">
    <property type="nucleotide sequence ID" value="NZ_JAHRWL010000002.1"/>
</dbReference>
<keyword evidence="3" id="KW-1185">Reference proteome</keyword>
<evidence type="ECO:0000259" key="1">
    <source>
        <dbReference type="Pfam" id="PF00561"/>
    </source>
</evidence>
<accession>A0ABS6NBA2</accession>
<keyword evidence="2" id="KW-0378">Hydrolase</keyword>
<dbReference type="GO" id="GO:0016787">
    <property type="term" value="F:hydrolase activity"/>
    <property type="evidence" value="ECO:0007669"/>
    <property type="project" value="UniProtKB-KW"/>
</dbReference>
<comment type="caution">
    <text evidence="2">The sequence shown here is derived from an EMBL/GenBank/DDBJ whole genome shotgun (WGS) entry which is preliminary data.</text>
</comment>
<dbReference type="EMBL" id="JAHRWL010000002">
    <property type="protein sequence ID" value="MBV2361300.1"/>
    <property type="molecule type" value="Genomic_DNA"/>
</dbReference>
<dbReference type="InterPro" id="IPR000073">
    <property type="entry name" value="AB_hydrolase_1"/>
</dbReference>
<gene>
    <name evidence="2" type="ORF">KUH32_16165</name>
</gene>